<evidence type="ECO:0000313" key="2">
    <source>
        <dbReference type="EMBL" id="QPX73661.1"/>
    </source>
</evidence>
<dbReference type="Proteomes" id="UP000595743">
    <property type="component" value="Genome"/>
</dbReference>
<reference evidence="2 3" key="1">
    <citation type="submission" date="2020-09" db="EMBL/GenBank/DDBJ databases">
        <authorList>
            <person name="Kaiser E."/>
            <person name="Loertsher E."/>
            <person name="Boyd C."/>
            <person name="Allen K."/>
            <person name="Carter N."/>
            <person name="Sharma R."/>
            <person name="Flor S."/>
            <person name="Grose J."/>
        </authorList>
    </citation>
    <scope>NUCLEOTIDE SEQUENCE [LARGE SCALE GENOMIC DNA]</scope>
</reference>
<sequence>MIMAQVTVEIYDYEHFIETIEKYGLIEVSNKSAPWGGNEITVEGDTPTLWLWLEQEYFPGMDDECREDTLTTFSG</sequence>
<dbReference type="InterPro" id="IPR008765">
    <property type="entry name" value="Phage_T4_Frd3"/>
</dbReference>
<dbReference type="Pfam" id="PF05798">
    <property type="entry name" value="Phage_FRD3"/>
    <property type="match status" value="1"/>
</dbReference>
<dbReference type="EMBL" id="MW021752">
    <property type="protein sequence ID" value="QPX73661.1"/>
    <property type="molecule type" value="Genomic_DNA"/>
</dbReference>
<gene>
    <name evidence="2" type="ORF">EVAN_12</name>
</gene>
<accession>A0A7T3TJM9</accession>
<name>A0A7T3TJM9_9CAUD</name>
<evidence type="ECO:0000256" key="1">
    <source>
        <dbReference type="ARBA" id="ARBA00015064"/>
    </source>
</evidence>
<proteinExistence type="predicted"/>
<evidence type="ECO:0000313" key="3">
    <source>
        <dbReference type="Proteomes" id="UP000595743"/>
    </source>
</evidence>
<protein>
    <recommendedName>
        <fullName evidence="1">Uncharacterized 8.8 kDa protein in frd-Gp32 intergenic region</fullName>
    </recommendedName>
</protein>
<organism evidence="2 3">
    <name type="scientific">Klebsiella phage vB_KpnM_BovinicusUrsus</name>
    <dbReference type="NCBI Taxonomy" id="2777352"/>
    <lineage>
        <taxon>Viruses</taxon>
        <taxon>Duplodnaviria</taxon>
        <taxon>Heunggongvirae</taxon>
        <taxon>Uroviricota</taxon>
        <taxon>Caudoviricetes</taxon>
        <taxon>Pantevenvirales</taxon>
        <taxon>Straboviridae</taxon>
        <taxon>Tevenvirinae</taxon>
        <taxon>Jiaodavirus</taxon>
        <taxon>Jiaodavirus jd18</taxon>
    </lineage>
</organism>